<evidence type="ECO:0000256" key="1">
    <source>
        <dbReference type="SAM" id="MobiDB-lite"/>
    </source>
</evidence>
<evidence type="ECO:0000313" key="3">
    <source>
        <dbReference type="Proteomes" id="UP000809789"/>
    </source>
</evidence>
<dbReference type="OrthoDB" id="2684236at2759"/>
<evidence type="ECO:0000313" key="2">
    <source>
        <dbReference type="EMBL" id="KAG8630990.1"/>
    </source>
</evidence>
<feature type="compositionally biased region" description="Low complexity" evidence="1">
    <location>
        <begin position="52"/>
        <end position="74"/>
    </location>
</feature>
<dbReference type="PANTHER" id="PTHR34365:SF7">
    <property type="entry name" value="GLYCINE-RICH DOMAIN-CONTAINING PROTEIN 1"/>
    <property type="match status" value="1"/>
</dbReference>
<dbReference type="Proteomes" id="UP000809789">
    <property type="component" value="Unassembled WGS sequence"/>
</dbReference>
<feature type="compositionally biased region" description="Polar residues" evidence="1">
    <location>
        <begin position="1"/>
        <end position="22"/>
    </location>
</feature>
<dbReference type="AlphaFoldDB" id="A0A8K0PG55"/>
<comment type="caution">
    <text evidence="2">The sequence shown here is derived from an EMBL/GenBank/DDBJ whole genome shotgun (WGS) entry which is preliminary data.</text>
</comment>
<dbReference type="EMBL" id="JAESVG020000001">
    <property type="protein sequence ID" value="KAG8630990.1"/>
    <property type="molecule type" value="Genomic_DNA"/>
</dbReference>
<organism evidence="2 3">
    <name type="scientific">Elsinoe batatas</name>
    <dbReference type="NCBI Taxonomy" id="2601811"/>
    <lineage>
        <taxon>Eukaryota</taxon>
        <taxon>Fungi</taxon>
        <taxon>Dikarya</taxon>
        <taxon>Ascomycota</taxon>
        <taxon>Pezizomycotina</taxon>
        <taxon>Dothideomycetes</taxon>
        <taxon>Dothideomycetidae</taxon>
        <taxon>Myriangiales</taxon>
        <taxon>Elsinoaceae</taxon>
        <taxon>Elsinoe</taxon>
    </lineage>
</organism>
<reference evidence="2" key="1">
    <citation type="submission" date="2021-07" db="EMBL/GenBank/DDBJ databases">
        <title>Elsinoe batatas strain:CRI-CJ2 Genome sequencing and assembly.</title>
        <authorList>
            <person name="Huang L."/>
        </authorList>
    </citation>
    <scope>NUCLEOTIDE SEQUENCE</scope>
    <source>
        <strain evidence="2">CRI-CJ2</strain>
    </source>
</reference>
<dbReference type="Pfam" id="PF07173">
    <property type="entry name" value="GRDP-like"/>
    <property type="match status" value="1"/>
</dbReference>
<feature type="compositionally biased region" description="Low complexity" evidence="1">
    <location>
        <begin position="90"/>
        <end position="106"/>
    </location>
</feature>
<gene>
    <name evidence="2" type="ORF">KVT40_000130</name>
</gene>
<feature type="region of interest" description="Disordered" evidence="1">
    <location>
        <begin position="192"/>
        <end position="222"/>
    </location>
</feature>
<feature type="region of interest" description="Disordered" evidence="1">
    <location>
        <begin position="1"/>
        <end position="112"/>
    </location>
</feature>
<keyword evidence="3" id="KW-1185">Reference proteome</keyword>
<dbReference type="InterPro" id="IPR009836">
    <property type="entry name" value="GRDP-like"/>
</dbReference>
<protein>
    <submittedName>
        <fullName evidence="2">Uncharacterized protein</fullName>
    </submittedName>
</protein>
<proteinExistence type="predicted"/>
<sequence>MPVQKPSMTSAGGFSSDRTPIPSQAEYKAKSKRLSFFRSKNKETVQPTITRTQSTDGSSATSTSSGKVSSEISTPATTPGESSLRPLSISNTTSLSSKAASSGQSTFGPFPGSLADSAARAALLTSASLGQASYPAPKLDLQEAPSLALRNVIPALERAAPVSTSYLVEEKEWAFPMKVEDHRASQAIVYHPQDPPAYQPSDSRLVPRSADPSRQDDEDVPAYSFDTPEDEQLAEVLHASESARRHLTQPQWTPNAQPMASSSKDLTRGHCIVHLKLLESFYQLRKKIAHHDGLFGIKNSMFDAAIPEDGTLRNELHALVAERRWAVYLTRAVDRFERWRESIAPRARYMQHFDIDKKDRITRMLDLSECDEHLVITVDHLPPIDVLMVWHVYMLNPRAYLEDCLRENRMRLYHTEMPWEAINTAIDDQTFDYCSTDAARAFYAHLGGTSWDNESEQSEKIVSCPKCRMSNGVPWHEDGQHAKFSPTRYFKANFEHWANAGTGYADKGFSRCCIYCGFVMNHENLVVGKFLRHLRLLREEDVALPGTFLGNQGIPIAITLGSKTFPDQVNPKDMTFPNVLLKHMADYLRDPRTAQNLRTMADVRDRIEMELQNSETMRLVNARTRSRALTSAQKLFVRRMMSSYWSNSSPFSIDLVGAVVRQSTFISKMHDLSWLTAPHLLQIASRALLRYTRFFTLLSGTTTSLCVPTLDIDLAWHTHQLRPRRYLSHSLLTTSRFIDHDDKIPELSLSNAFILTSAAYQSRYKEPYAECLCWHCACTRDLSSTFLSRHAVAKATASLPSHTPGQGPHLSIHGVVAPPWMNERYDDKVAKAKKRLQSAHESLKARGDRSRHAGVKGEEYESDVYGVVVTVPSWTPFEDGDLRCRGWDGGAYARDPGHVAGVGEAGACVAGTCSAGFGLAVGAAGAGSCASGSSGGAACGGGGSGAGGCGGGGGAVVDLEVVLFREGLSSTVTCGIPITQS</sequence>
<name>A0A8K0PG55_9PEZI</name>
<accession>A0A8K0PG55</accession>
<dbReference type="PANTHER" id="PTHR34365">
    <property type="entry name" value="ENOLASE (DUF1399)"/>
    <property type="match status" value="1"/>
</dbReference>